<dbReference type="PANTHER" id="PTHR13285">
    <property type="entry name" value="ACYLTRANSFERASE"/>
    <property type="match status" value="1"/>
</dbReference>
<protein>
    <submittedName>
        <fullName evidence="9">MBOAT family protein</fullName>
    </submittedName>
</protein>
<dbReference type="EMBL" id="JAEHFJ010000001">
    <property type="protein sequence ID" value="MBJ2172604.1"/>
    <property type="molecule type" value="Genomic_DNA"/>
</dbReference>
<evidence type="ECO:0000256" key="5">
    <source>
        <dbReference type="ARBA" id="ARBA00022989"/>
    </source>
</evidence>
<evidence type="ECO:0000256" key="4">
    <source>
        <dbReference type="ARBA" id="ARBA00022692"/>
    </source>
</evidence>
<gene>
    <name evidence="9" type="ORF">JBL43_00030</name>
</gene>
<dbReference type="InterPro" id="IPR028362">
    <property type="entry name" value="AlgI"/>
</dbReference>
<evidence type="ECO:0000256" key="3">
    <source>
        <dbReference type="ARBA" id="ARBA00022475"/>
    </source>
</evidence>
<dbReference type="Pfam" id="PF03062">
    <property type="entry name" value="MBOAT"/>
    <property type="match status" value="1"/>
</dbReference>
<dbReference type="Proteomes" id="UP000623301">
    <property type="component" value="Unassembled WGS sequence"/>
</dbReference>
<accession>A0ABS0WKX9</accession>
<keyword evidence="7" id="KW-0012">Acyltransferase</keyword>
<dbReference type="PANTHER" id="PTHR13285:SF18">
    <property type="entry name" value="PROTEIN-CYSTEINE N-PALMITOYLTRANSFERASE RASP"/>
    <property type="match status" value="1"/>
</dbReference>
<comment type="caution">
    <text evidence="9">The sequence shown here is derived from an EMBL/GenBank/DDBJ whole genome shotgun (WGS) entry which is preliminary data.</text>
</comment>
<evidence type="ECO:0000256" key="2">
    <source>
        <dbReference type="ARBA" id="ARBA00010323"/>
    </source>
</evidence>
<sequence length="375" mass="43611">MDYFSIRFPLPKLNLLLPVGISFYTFMAIGYLFDIYNEEIKAEKNIGLITLFLSFFPLVLSGPIERAPSMLPQFKSELTFNYEKAVQGFKFIIWGYFMKLVVADRIGIYTDVVLSNMEYHSGKTLLFTVLIYPLQLYADLGGYSLIAIGVAGVLGIKVRRNFNRPFFATTLSEFWRRWHMSLISWILDYVYTPLSFAFRRYKMKGVLLTVILTLFIMGMWHGATLTYLMWALFQGVVLSFEAITKNKKFAFEKKYNLSKKWWYIAFGISITYILFAFSFLTGGNRHTFSEGIMAFEKIINFSGSIFIDSPSNLIFIILGAFILLLKDFKEEFFSSRLLFFNNKLKIIRILSYSFIIILILLIGVFDAGQFIYFKF</sequence>
<evidence type="ECO:0000256" key="8">
    <source>
        <dbReference type="SAM" id="Phobius"/>
    </source>
</evidence>
<keyword evidence="3 7" id="KW-1003">Cell membrane</keyword>
<evidence type="ECO:0000313" key="10">
    <source>
        <dbReference type="Proteomes" id="UP000623301"/>
    </source>
</evidence>
<keyword evidence="7" id="KW-0808">Transferase</keyword>
<dbReference type="PIRSF" id="PIRSF500217">
    <property type="entry name" value="AlgI"/>
    <property type="match status" value="1"/>
</dbReference>
<organism evidence="9 10">
    <name type="scientific">Aureibaculum flavum</name>
    <dbReference type="NCBI Taxonomy" id="2795986"/>
    <lineage>
        <taxon>Bacteria</taxon>
        <taxon>Pseudomonadati</taxon>
        <taxon>Bacteroidota</taxon>
        <taxon>Flavobacteriia</taxon>
        <taxon>Flavobacteriales</taxon>
        <taxon>Flavobacteriaceae</taxon>
        <taxon>Aureibaculum</taxon>
    </lineage>
</organism>
<comment type="similarity">
    <text evidence="2 7">Belongs to the membrane-bound acyltransferase family.</text>
</comment>
<feature type="transmembrane region" description="Helical" evidence="8">
    <location>
        <begin position="45"/>
        <end position="64"/>
    </location>
</feature>
<feature type="transmembrane region" description="Helical" evidence="8">
    <location>
        <begin position="140"/>
        <end position="158"/>
    </location>
</feature>
<dbReference type="InterPro" id="IPR051085">
    <property type="entry name" value="MB_O-acyltransferase"/>
</dbReference>
<dbReference type="PIRSF" id="PIRSF016636">
    <property type="entry name" value="AlgI_DltB"/>
    <property type="match status" value="1"/>
</dbReference>
<reference evidence="9 10" key="1">
    <citation type="submission" date="2020-12" db="EMBL/GenBank/DDBJ databases">
        <title>Aureibaculum luteum sp. nov. and Aureibaculum flavum sp. nov., novel members of the family Flavobacteriaceae isolated from Antarctic intertidal sediments.</title>
        <authorList>
            <person name="He X."/>
            <person name="Zhang X."/>
        </authorList>
    </citation>
    <scope>NUCLEOTIDE SEQUENCE [LARGE SCALE GENOMIC DNA]</scope>
    <source>
        <strain evidence="9 10">A20</strain>
    </source>
</reference>
<feature type="transmembrane region" description="Helical" evidence="8">
    <location>
        <begin position="346"/>
        <end position="365"/>
    </location>
</feature>
<evidence type="ECO:0000256" key="7">
    <source>
        <dbReference type="PIRNR" id="PIRNR016636"/>
    </source>
</evidence>
<feature type="transmembrane region" description="Helical" evidence="8">
    <location>
        <begin position="210"/>
        <end position="240"/>
    </location>
</feature>
<keyword evidence="4 8" id="KW-0812">Transmembrane</keyword>
<proteinExistence type="inferred from homology"/>
<feature type="transmembrane region" description="Helical" evidence="8">
    <location>
        <begin position="301"/>
        <end position="325"/>
    </location>
</feature>
<evidence type="ECO:0000256" key="6">
    <source>
        <dbReference type="ARBA" id="ARBA00023136"/>
    </source>
</evidence>
<comment type="subcellular location">
    <subcellularLocation>
        <location evidence="1">Cell membrane</location>
        <topology evidence="1">Multi-pass membrane protein</topology>
    </subcellularLocation>
</comment>
<keyword evidence="6 7" id="KW-0472">Membrane</keyword>
<keyword evidence="5 8" id="KW-1133">Transmembrane helix</keyword>
<evidence type="ECO:0000313" key="9">
    <source>
        <dbReference type="EMBL" id="MBJ2172604.1"/>
    </source>
</evidence>
<keyword evidence="10" id="KW-1185">Reference proteome</keyword>
<feature type="transmembrane region" description="Helical" evidence="8">
    <location>
        <begin position="15"/>
        <end position="33"/>
    </location>
</feature>
<feature type="transmembrane region" description="Helical" evidence="8">
    <location>
        <begin position="178"/>
        <end position="198"/>
    </location>
</feature>
<feature type="transmembrane region" description="Helical" evidence="8">
    <location>
        <begin position="261"/>
        <end position="281"/>
    </location>
</feature>
<dbReference type="InterPro" id="IPR024194">
    <property type="entry name" value="Ac/AlaTfrase_AlgI/DltB"/>
</dbReference>
<evidence type="ECO:0000256" key="1">
    <source>
        <dbReference type="ARBA" id="ARBA00004651"/>
    </source>
</evidence>
<dbReference type="InterPro" id="IPR004299">
    <property type="entry name" value="MBOAT_fam"/>
</dbReference>
<name>A0ABS0WKX9_9FLAO</name>